<dbReference type="InterPro" id="IPR001656">
    <property type="entry name" value="PsdUridine_synth_TruD"/>
</dbReference>
<feature type="region of interest" description="Disordered" evidence="3">
    <location>
        <begin position="626"/>
        <end position="680"/>
    </location>
</feature>
<dbReference type="GO" id="GO:0009982">
    <property type="term" value="F:pseudouridine synthase activity"/>
    <property type="evidence" value="ECO:0007669"/>
    <property type="project" value="InterPro"/>
</dbReference>
<dbReference type="NCBIfam" id="TIGR00094">
    <property type="entry name" value="tRNA_TruD_broad"/>
    <property type="match status" value="1"/>
</dbReference>
<dbReference type="SUPFAM" id="SSF55120">
    <property type="entry name" value="Pseudouridine synthase"/>
    <property type="match status" value="1"/>
</dbReference>
<reference evidence="5 6" key="1">
    <citation type="journal article" date="2016" name="PLoS Pathog.">
        <title>Biosynthesis of antibiotic leucinostatins in bio-control fungus Purpureocillium lilacinum and their inhibition on phytophthora revealed by genome mining.</title>
        <authorList>
            <person name="Wang G."/>
            <person name="Liu Z."/>
            <person name="Lin R."/>
            <person name="Li E."/>
            <person name="Mao Z."/>
            <person name="Ling J."/>
            <person name="Yang Y."/>
            <person name="Yin W.B."/>
            <person name="Xie B."/>
        </authorList>
    </citation>
    <scope>NUCLEOTIDE SEQUENCE [LARGE SCALE GENOMIC DNA]</scope>
    <source>
        <strain evidence="5">170</strain>
    </source>
</reference>
<feature type="compositionally biased region" description="Basic residues" evidence="3">
    <location>
        <begin position="181"/>
        <end position="190"/>
    </location>
</feature>
<evidence type="ECO:0000313" key="6">
    <source>
        <dbReference type="Proteomes" id="UP000078397"/>
    </source>
</evidence>
<dbReference type="Pfam" id="PF01142">
    <property type="entry name" value="TruD"/>
    <property type="match status" value="1"/>
</dbReference>
<evidence type="ECO:0000256" key="1">
    <source>
        <dbReference type="ARBA" id="ARBA00007953"/>
    </source>
</evidence>
<comment type="similarity">
    <text evidence="1">Belongs to the pseudouridine synthase TruD family.</text>
</comment>
<dbReference type="InterPro" id="IPR020103">
    <property type="entry name" value="PsdUridine_synth_cat_dom_sf"/>
</dbReference>
<proteinExistence type="inferred from homology"/>
<dbReference type="PIRSF" id="PIRSF037016">
    <property type="entry name" value="Pseudouridin_synth_euk_prd"/>
    <property type="match status" value="1"/>
</dbReference>
<gene>
    <name evidence="5" type="ORF">VFPPC_13335</name>
</gene>
<dbReference type="PANTHER" id="PTHR13326:SF21">
    <property type="entry name" value="PSEUDOURIDYLATE SYNTHASE PUS7L"/>
    <property type="match status" value="1"/>
</dbReference>
<dbReference type="STRING" id="1380566.A0A179FYU9"/>
<name>A0A179FYU9_METCM</name>
<evidence type="ECO:0000256" key="2">
    <source>
        <dbReference type="ARBA" id="ARBA00023235"/>
    </source>
</evidence>
<evidence type="ECO:0000313" key="5">
    <source>
        <dbReference type="EMBL" id="OAQ70291.1"/>
    </source>
</evidence>
<dbReference type="EMBL" id="LSBJ02000002">
    <property type="protein sequence ID" value="OAQ70291.1"/>
    <property type="molecule type" value="Genomic_DNA"/>
</dbReference>
<accession>A0A179FYU9</accession>
<feature type="compositionally biased region" description="Basic and acidic residues" evidence="3">
    <location>
        <begin position="644"/>
        <end position="660"/>
    </location>
</feature>
<feature type="compositionally biased region" description="Polar residues" evidence="3">
    <location>
        <begin position="126"/>
        <end position="138"/>
    </location>
</feature>
<dbReference type="OrthoDB" id="447290at2759"/>
<dbReference type="CDD" id="cd02576">
    <property type="entry name" value="PseudoU_synth_ScPUS7"/>
    <property type="match status" value="1"/>
</dbReference>
<feature type="compositionally biased region" description="Polar residues" evidence="3">
    <location>
        <begin position="72"/>
        <end position="94"/>
    </location>
</feature>
<dbReference type="RefSeq" id="XP_018146828.1">
    <property type="nucleotide sequence ID" value="XM_018291112.1"/>
</dbReference>
<dbReference type="InterPro" id="IPR042214">
    <property type="entry name" value="TruD_catalytic"/>
</dbReference>
<dbReference type="PROSITE" id="PS50984">
    <property type="entry name" value="TRUD"/>
    <property type="match status" value="1"/>
</dbReference>
<keyword evidence="2" id="KW-0413">Isomerase</keyword>
<keyword evidence="6" id="KW-1185">Reference proteome</keyword>
<organism evidence="5 6">
    <name type="scientific">Pochonia chlamydosporia 170</name>
    <dbReference type="NCBI Taxonomy" id="1380566"/>
    <lineage>
        <taxon>Eukaryota</taxon>
        <taxon>Fungi</taxon>
        <taxon>Dikarya</taxon>
        <taxon>Ascomycota</taxon>
        <taxon>Pezizomycotina</taxon>
        <taxon>Sordariomycetes</taxon>
        <taxon>Hypocreomycetidae</taxon>
        <taxon>Hypocreales</taxon>
        <taxon>Clavicipitaceae</taxon>
        <taxon>Pochonia</taxon>
    </lineage>
</organism>
<feature type="region of interest" description="Disordered" evidence="3">
    <location>
        <begin position="66"/>
        <end position="95"/>
    </location>
</feature>
<dbReference type="InterPro" id="IPR011760">
    <property type="entry name" value="PsdUridine_synth_TruD_insert"/>
</dbReference>
<feature type="region of interest" description="Disordered" evidence="3">
    <location>
        <begin position="124"/>
        <end position="149"/>
    </location>
</feature>
<feature type="region of interest" description="Disordered" evidence="3">
    <location>
        <begin position="174"/>
        <end position="200"/>
    </location>
</feature>
<dbReference type="Proteomes" id="UP000078397">
    <property type="component" value="Unassembled WGS sequence"/>
</dbReference>
<dbReference type="KEGG" id="pchm:VFPPC_13335"/>
<dbReference type="GO" id="GO:0001522">
    <property type="term" value="P:pseudouridine synthesis"/>
    <property type="evidence" value="ECO:0007669"/>
    <property type="project" value="InterPro"/>
</dbReference>
<sequence>MPEKEHFGARVSSSHTRSIGITHRTTPLACSWTGDMRVRFSDFQVNEIKKDGAVLHLRTIGLGNEIKARIPEQSQTPKGENSDTPQNEKSQPEQTIEIPQEDVTVLENLATAQFAQDLIKLFNHGNGPSSNDPNTATSPVLDDKSKRGQLHQEVRRIFRSRLETTTGHDGVIVANYVSPRKGGKKSRGRRGQPGDDEPMGEYLHFTLYKDNRDTMDAVSQIARLLRIKPQVIGYAGTKDRRASTTQRCSVRYQRKRALAGLNGKLWGISTGDYDYQDEPIHLGQLLGNEFVITLKNCKMANETSTQPPSERLSSMRDNVESALKHMSSHGWINYFGHQRFGTHDVGTHEVGKLILGDNYEAAVNALLKYDPEIAAKAEAGEIPEEPSKRDEVLRHQACMLFQTGKDYDRAAKIMPRRFAAESCIVRHLTRMGKNSARDFAGAITHITRGLRSMYLHAYQSHVWNHAASQRYALHGSKVIKGDLIISDGEAQPVVAEKDQDGDEIINPVEDEEDAPLRARPLTEEEAASGKYTIYDVVLPSPGYDVIYPDNEIGKFYEEFMGREENGSLDPHKMRRLRREFSLPGRYRKIMQKFLAEPSVEFRLYEDETEQMHPTDLDLIKNVRVNGGEGKRKRDDDDGMAVKKSKADEVLPERVTEEAKNEQQSLDDGAGESIKAEQAAQPTKVAVVVKFQLASSAYATVTLRELMGDGSDEDQQPSANGNAEG</sequence>
<dbReference type="GeneID" id="28855106"/>
<dbReference type="GO" id="GO:0003723">
    <property type="term" value="F:RNA binding"/>
    <property type="evidence" value="ECO:0007669"/>
    <property type="project" value="InterPro"/>
</dbReference>
<dbReference type="PANTHER" id="PTHR13326">
    <property type="entry name" value="TRNA PSEUDOURIDINE SYNTHASE D"/>
    <property type="match status" value="1"/>
</dbReference>
<dbReference type="GO" id="GO:0005634">
    <property type="term" value="C:nucleus"/>
    <property type="evidence" value="ECO:0007669"/>
    <property type="project" value="TreeGrafter"/>
</dbReference>
<dbReference type="Gene3D" id="3.30.2350.20">
    <property type="entry name" value="TruD, catalytic domain"/>
    <property type="match status" value="2"/>
</dbReference>
<feature type="domain" description="TRUD" evidence="4">
    <location>
        <begin position="330"/>
        <end position="592"/>
    </location>
</feature>
<evidence type="ECO:0000259" key="4">
    <source>
        <dbReference type="PROSITE" id="PS50984"/>
    </source>
</evidence>
<dbReference type="AlphaFoldDB" id="A0A179FYU9"/>
<comment type="caution">
    <text evidence="5">The sequence shown here is derived from an EMBL/GenBank/DDBJ whole genome shotgun (WGS) entry which is preliminary data.</text>
</comment>
<evidence type="ECO:0000256" key="3">
    <source>
        <dbReference type="SAM" id="MobiDB-lite"/>
    </source>
</evidence>
<protein>
    <submittedName>
        <fullName evidence="5">Pseudouridine synthase TruD/Pus7</fullName>
    </submittedName>
</protein>